<dbReference type="InterPro" id="IPR039422">
    <property type="entry name" value="MarR/SlyA-like"/>
</dbReference>
<dbReference type="SUPFAM" id="SSF46785">
    <property type="entry name" value="Winged helix' DNA-binding domain"/>
    <property type="match status" value="1"/>
</dbReference>
<accession>A0ABW2PYQ5</accession>
<organism evidence="3 4">
    <name type="scientific">Scopulibacillus cellulosilyticus</name>
    <dbReference type="NCBI Taxonomy" id="2665665"/>
    <lineage>
        <taxon>Bacteria</taxon>
        <taxon>Bacillati</taxon>
        <taxon>Bacillota</taxon>
        <taxon>Bacilli</taxon>
        <taxon>Bacillales</taxon>
        <taxon>Sporolactobacillaceae</taxon>
        <taxon>Scopulibacillus</taxon>
    </lineage>
</organism>
<dbReference type="Gene3D" id="1.10.10.10">
    <property type="entry name" value="Winged helix-like DNA-binding domain superfamily/Winged helix DNA-binding domain"/>
    <property type="match status" value="1"/>
</dbReference>
<dbReference type="Pfam" id="PF01047">
    <property type="entry name" value="MarR"/>
    <property type="match status" value="1"/>
</dbReference>
<keyword evidence="4" id="KW-1185">Reference proteome</keyword>
<dbReference type="RefSeq" id="WP_380964430.1">
    <property type="nucleotide sequence ID" value="NZ_JBHTCO010000004.1"/>
</dbReference>
<sequence length="160" mass="18629">MDNQKLKEIIERYENFHFNVVKKAEAIIKTEIGEELTKDQHAVLRYVKTNGSCTASELAKAFFVKKSAITAIINRLTEKNMITRCRDHNDRRVVYLSMTDYGEKIYKRCNENINALVVSLVSQFKQDEIEAFLNTYEKLDRILDQQINKALKGVNNEIHT</sequence>
<evidence type="ECO:0000256" key="1">
    <source>
        <dbReference type="ARBA" id="ARBA00023125"/>
    </source>
</evidence>
<dbReference type="InterPro" id="IPR000835">
    <property type="entry name" value="HTH_MarR-typ"/>
</dbReference>
<dbReference type="PRINTS" id="PR00598">
    <property type="entry name" value="HTHMARR"/>
</dbReference>
<dbReference type="InterPro" id="IPR036390">
    <property type="entry name" value="WH_DNA-bd_sf"/>
</dbReference>
<name>A0ABW2PYQ5_9BACL</name>
<dbReference type="PANTHER" id="PTHR33164:SF67">
    <property type="entry name" value="TRANSCRIPTIONAL REGULATOR, MARR FAMILY"/>
    <property type="match status" value="1"/>
</dbReference>
<dbReference type="SMART" id="SM00347">
    <property type="entry name" value="HTH_MARR"/>
    <property type="match status" value="1"/>
</dbReference>
<evidence type="ECO:0000313" key="4">
    <source>
        <dbReference type="Proteomes" id="UP001596505"/>
    </source>
</evidence>
<gene>
    <name evidence="3" type="ORF">ACFQRG_05190</name>
</gene>
<dbReference type="Proteomes" id="UP001596505">
    <property type="component" value="Unassembled WGS sequence"/>
</dbReference>
<dbReference type="PROSITE" id="PS50995">
    <property type="entry name" value="HTH_MARR_2"/>
    <property type="match status" value="1"/>
</dbReference>
<dbReference type="PANTHER" id="PTHR33164">
    <property type="entry name" value="TRANSCRIPTIONAL REGULATOR, MARR FAMILY"/>
    <property type="match status" value="1"/>
</dbReference>
<protein>
    <submittedName>
        <fullName evidence="3">MarR family winged helix-turn-helix transcriptional regulator</fullName>
    </submittedName>
</protein>
<dbReference type="InterPro" id="IPR036388">
    <property type="entry name" value="WH-like_DNA-bd_sf"/>
</dbReference>
<dbReference type="EMBL" id="JBHTCO010000004">
    <property type="protein sequence ID" value="MFC7392371.1"/>
    <property type="molecule type" value="Genomic_DNA"/>
</dbReference>
<feature type="domain" description="HTH marR-type" evidence="2">
    <location>
        <begin position="1"/>
        <end position="141"/>
    </location>
</feature>
<evidence type="ECO:0000259" key="2">
    <source>
        <dbReference type="PROSITE" id="PS50995"/>
    </source>
</evidence>
<keyword evidence="1" id="KW-0238">DNA-binding</keyword>
<reference evidence="4" key="1">
    <citation type="journal article" date="2019" name="Int. J. Syst. Evol. Microbiol.">
        <title>The Global Catalogue of Microorganisms (GCM) 10K type strain sequencing project: providing services to taxonomists for standard genome sequencing and annotation.</title>
        <authorList>
            <consortium name="The Broad Institute Genomics Platform"/>
            <consortium name="The Broad Institute Genome Sequencing Center for Infectious Disease"/>
            <person name="Wu L."/>
            <person name="Ma J."/>
        </authorList>
    </citation>
    <scope>NUCLEOTIDE SEQUENCE [LARGE SCALE GENOMIC DNA]</scope>
    <source>
        <strain evidence="4">CGMCC 1.16305</strain>
    </source>
</reference>
<proteinExistence type="predicted"/>
<comment type="caution">
    <text evidence="3">The sequence shown here is derived from an EMBL/GenBank/DDBJ whole genome shotgun (WGS) entry which is preliminary data.</text>
</comment>
<evidence type="ECO:0000313" key="3">
    <source>
        <dbReference type="EMBL" id="MFC7392371.1"/>
    </source>
</evidence>